<accession>A0ACC2RVT9</accession>
<dbReference type="Proteomes" id="UP001165960">
    <property type="component" value="Unassembled WGS sequence"/>
</dbReference>
<evidence type="ECO:0000313" key="1">
    <source>
        <dbReference type="EMBL" id="KAJ9054148.1"/>
    </source>
</evidence>
<gene>
    <name evidence="1" type="ORF">DSO57_1017623</name>
</gene>
<evidence type="ECO:0000313" key="2">
    <source>
        <dbReference type="Proteomes" id="UP001165960"/>
    </source>
</evidence>
<reference evidence="1" key="1">
    <citation type="submission" date="2022-04" db="EMBL/GenBank/DDBJ databases">
        <title>Genome of the entomopathogenic fungus Entomophthora muscae.</title>
        <authorList>
            <person name="Elya C."/>
            <person name="Lovett B.R."/>
            <person name="Lee E."/>
            <person name="Macias A.M."/>
            <person name="Hajek A.E."/>
            <person name="De Bivort B.L."/>
            <person name="Kasson M.T."/>
            <person name="De Fine Licht H.H."/>
            <person name="Stajich J.E."/>
        </authorList>
    </citation>
    <scope>NUCLEOTIDE SEQUENCE</scope>
    <source>
        <strain evidence="1">Berkeley</strain>
    </source>
</reference>
<sequence>MNYTEWTPHTSQYEVGLQEQLHSLKEFLGNAPSCWDQGQTIRRYMLPSGDQISCVMWGNLFFMTGTDIVRSLVFRLEAYGRSVTNFKKFEEGIFSDLRNLKPGVDAILEEPRSEFLELLYRNNCIRTQKKQKVFFWYSVPHDRLFIDAVEREFKRAKDSPGETHCHPLAHHGIPTRMVRFLIGDMASYAAPAPRLPQDFMHMYSASFPPLRHPAPRWSVQDKPEKSHVCLVPNCHRAFKRSDQLRRHQKTHQHPFPCLVAGCPRSFVRHDQLMQHLALNHSTTSTIDDSLYFPLDTMIVQEPEPIHPNYKSTAIFPINPSFC</sequence>
<dbReference type="EMBL" id="QTSX02006464">
    <property type="protein sequence ID" value="KAJ9054148.1"/>
    <property type="molecule type" value="Genomic_DNA"/>
</dbReference>
<protein>
    <submittedName>
        <fullName evidence="1">Uncharacterized protein</fullName>
    </submittedName>
</protein>
<comment type="caution">
    <text evidence="1">The sequence shown here is derived from an EMBL/GenBank/DDBJ whole genome shotgun (WGS) entry which is preliminary data.</text>
</comment>
<proteinExistence type="predicted"/>
<name>A0ACC2RVT9_9FUNG</name>
<organism evidence="1 2">
    <name type="scientific">Entomophthora muscae</name>
    <dbReference type="NCBI Taxonomy" id="34485"/>
    <lineage>
        <taxon>Eukaryota</taxon>
        <taxon>Fungi</taxon>
        <taxon>Fungi incertae sedis</taxon>
        <taxon>Zoopagomycota</taxon>
        <taxon>Entomophthoromycotina</taxon>
        <taxon>Entomophthoromycetes</taxon>
        <taxon>Entomophthorales</taxon>
        <taxon>Entomophthoraceae</taxon>
        <taxon>Entomophthora</taxon>
    </lineage>
</organism>
<keyword evidence="2" id="KW-1185">Reference proteome</keyword>